<organism evidence="1 2">
    <name type="scientific">Hyalomma asiaticum</name>
    <name type="common">Tick</name>
    <dbReference type="NCBI Taxonomy" id="266040"/>
    <lineage>
        <taxon>Eukaryota</taxon>
        <taxon>Metazoa</taxon>
        <taxon>Ecdysozoa</taxon>
        <taxon>Arthropoda</taxon>
        <taxon>Chelicerata</taxon>
        <taxon>Arachnida</taxon>
        <taxon>Acari</taxon>
        <taxon>Parasitiformes</taxon>
        <taxon>Ixodida</taxon>
        <taxon>Ixodoidea</taxon>
        <taxon>Ixodidae</taxon>
        <taxon>Hyalomminae</taxon>
        <taxon>Hyalomma</taxon>
    </lineage>
</organism>
<accession>A0ACB7S3F5</accession>
<name>A0ACB7S3F5_HYAAI</name>
<gene>
    <name evidence="1" type="ORF">HPB50_000344</name>
</gene>
<protein>
    <submittedName>
        <fullName evidence="1">Uncharacterized protein</fullName>
    </submittedName>
</protein>
<keyword evidence="2" id="KW-1185">Reference proteome</keyword>
<dbReference type="EMBL" id="CM023485">
    <property type="protein sequence ID" value="KAH6929476.1"/>
    <property type="molecule type" value="Genomic_DNA"/>
</dbReference>
<evidence type="ECO:0000313" key="2">
    <source>
        <dbReference type="Proteomes" id="UP000821845"/>
    </source>
</evidence>
<evidence type="ECO:0000313" key="1">
    <source>
        <dbReference type="EMBL" id="KAH6929476.1"/>
    </source>
</evidence>
<reference evidence="1" key="1">
    <citation type="submission" date="2020-05" db="EMBL/GenBank/DDBJ databases">
        <title>Large-scale comparative analyses of tick genomes elucidate their genetic diversity and vector capacities.</title>
        <authorList>
            <person name="Jia N."/>
            <person name="Wang J."/>
            <person name="Shi W."/>
            <person name="Du L."/>
            <person name="Sun Y."/>
            <person name="Zhan W."/>
            <person name="Jiang J."/>
            <person name="Wang Q."/>
            <person name="Zhang B."/>
            <person name="Ji P."/>
            <person name="Sakyi L.B."/>
            <person name="Cui X."/>
            <person name="Yuan T."/>
            <person name="Jiang B."/>
            <person name="Yang W."/>
            <person name="Lam T.T.-Y."/>
            <person name="Chang Q."/>
            <person name="Ding S."/>
            <person name="Wang X."/>
            <person name="Zhu J."/>
            <person name="Ruan X."/>
            <person name="Zhao L."/>
            <person name="Wei J."/>
            <person name="Que T."/>
            <person name="Du C."/>
            <person name="Cheng J."/>
            <person name="Dai P."/>
            <person name="Han X."/>
            <person name="Huang E."/>
            <person name="Gao Y."/>
            <person name="Liu J."/>
            <person name="Shao H."/>
            <person name="Ye R."/>
            <person name="Li L."/>
            <person name="Wei W."/>
            <person name="Wang X."/>
            <person name="Wang C."/>
            <person name="Yang T."/>
            <person name="Huo Q."/>
            <person name="Li W."/>
            <person name="Guo W."/>
            <person name="Chen H."/>
            <person name="Zhou L."/>
            <person name="Ni X."/>
            <person name="Tian J."/>
            <person name="Zhou Y."/>
            <person name="Sheng Y."/>
            <person name="Liu T."/>
            <person name="Pan Y."/>
            <person name="Xia L."/>
            <person name="Li J."/>
            <person name="Zhao F."/>
            <person name="Cao W."/>
        </authorList>
    </citation>
    <scope>NUCLEOTIDE SEQUENCE</scope>
    <source>
        <strain evidence="1">Hyas-2018</strain>
    </source>
</reference>
<comment type="caution">
    <text evidence="1">The sequence shown here is derived from an EMBL/GenBank/DDBJ whole genome shotgun (WGS) entry which is preliminary data.</text>
</comment>
<dbReference type="Proteomes" id="UP000821845">
    <property type="component" value="Chromosome 5"/>
</dbReference>
<sequence>MAAVDTVKTPEPSSTRNVQTKGRAQPAEGDAEGGDADTSDSSEAGVLAVEPVRPQGHPQDTGDDVLVRRVFTLVWVWGLLPGVLAGVTIAYFLWSTMTLYMREVTKALLYVITVPPSRQNSTQKAAGLFRACISMANTTRSEVSSLKKFLSLVGLDMSDMPPDPKFSIADRIVRLNLEYGFPSVVRFGFIAAKSVEKKVLDLNIDKEYALWMKRGLSSSNAPGYLQEYDPNLNASQLTRRIREAERNLIALIRTLEEKQNYEALVVTIGAVGALMEESVGKGEWLRLIIKYTGGAYNSSDLFVVWANSTDLVKLLVANGEISLEDARLVLSWNLIRQLLPLSSGSLMAELHKDFSDTCFDAVSAFMEVAVMNSYLRRSPINDRRTSANSGESPIVQGRVVGVTVLPFESSKQRHSASGEQNPRSEDSMLKKQAMSSGNEKHKLNAREELIVPFRERDVQAKRHRRANDSQYRAREAEHLQQCRRL</sequence>
<proteinExistence type="predicted"/>